<reference evidence="1" key="1">
    <citation type="submission" date="2019-04" db="EMBL/GenBank/DDBJ databases">
        <title>Microbes associate with the intestines of laboratory mice.</title>
        <authorList>
            <person name="Navarre W."/>
            <person name="Wong E."/>
            <person name="Huang K."/>
            <person name="Tropini C."/>
            <person name="Ng K."/>
            <person name="Yu B."/>
        </authorList>
    </citation>
    <scope>NUCLEOTIDE SEQUENCE</scope>
    <source>
        <strain evidence="1">NM72_1-8</strain>
    </source>
</reference>
<sequence>MATCILCGKKGIFLRINNHGRCKACQEKYDLAKQEEQRIATEMRIAFEKEQLESQEHDNLFPLALHSYVVTDIETSGLNSDIDFITEISAIKVLNGKVIDKYSSLIHSDRVLSPKVESLTGITSSMLKSCQKSYETVIKEYSQFVGSYPLIGHNIDRFDFKFINKAYKEVLKSPLRNKTVDTLTLSREYIRGSQNYKLQTLASFLNISTIGAHRALADCQTTHALYEHISIVAKDIAKKKAEDSALNEIDKWIIQMTKQIFKDTDHSYFRYSKHKQYLTASCFGELYRIKTTGRIKQYFEFSHQYEPDVLRSTTLKTTPRSKTYEDSGKRIFFESEEEFMSLATVIIEIYHKQKAYVDENIAHERMAHNANDTGFIRLVATISPHYEKSVNRYLENPELIKL</sequence>
<accession>A0AC61R050</accession>
<dbReference type="Proteomes" id="UP000307720">
    <property type="component" value="Unassembled WGS sequence"/>
</dbReference>
<protein>
    <submittedName>
        <fullName evidence="1">Uncharacterized protein</fullName>
    </submittedName>
</protein>
<keyword evidence="2" id="KW-1185">Reference proteome</keyword>
<organism evidence="1 2">
    <name type="scientific">Hominisplanchenecus murintestinalis</name>
    <dbReference type="NCBI Taxonomy" id="2941517"/>
    <lineage>
        <taxon>Bacteria</taxon>
        <taxon>Bacillati</taxon>
        <taxon>Bacillota</taxon>
        <taxon>Clostridia</taxon>
        <taxon>Lachnospirales</taxon>
        <taxon>Lachnospiraceae</taxon>
        <taxon>Hominisplanchenecus</taxon>
    </lineage>
</organism>
<proteinExistence type="predicted"/>
<gene>
    <name evidence="1" type="ORF">E5357_06300</name>
</gene>
<dbReference type="EMBL" id="SRZB01000009">
    <property type="protein sequence ID" value="TGX99216.1"/>
    <property type="molecule type" value="Genomic_DNA"/>
</dbReference>
<evidence type="ECO:0000313" key="2">
    <source>
        <dbReference type="Proteomes" id="UP000307720"/>
    </source>
</evidence>
<evidence type="ECO:0000313" key="1">
    <source>
        <dbReference type="EMBL" id="TGX99216.1"/>
    </source>
</evidence>
<comment type="caution">
    <text evidence="1">The sequence shown here is derived from an EMBL/GenBank/DDBJ whole genome shotgun (WGS) entry which is preliminary data.</text>
</comment>
<name>A0AC61R050_9FIRM</name>